<dbReference type="InterPro" id="IPR055412">
    <property type="entry name" value="UVB_sens_C"/>
</dbReference>
<dbReference type="RefSeq" id="XP_024392221.1">
    <property type="nucleotide sequence ID" value="XM_024536453.2"/>
</dbReference>
<dbReference type="EnsemblPlants" id="Pp3c13_23590V3.1">
    <property type="protein sequence ID" value="Pp3c13_23590V3.1"/>
    <property type="gene ID" value="Pp3c13_23590"/>
</dbReference>
<dbReference type="Gramene" id="Pp3c13_23590V3.3">
    <property type="protein sequence ID" value="Pp3c13_23590V3.3"/>
    <property type="gene ID" value="Pp3c13_23590"/>
</dbReference>
<dbReference type="AlphaFoldDB" id="A0A2K1JN14"/>
<dbReference type="Gramene" id="Pp3c13_23590V3.5">
    <property type="protein sequence ID" value="Pp3c13_23590V3.5"/>
    <property type="gene ID" value="Pp3c13_23590"/>
</dbReference>
<dbReference type="PANTHER" id="PTHR12770">
    <property type="entry name" value="RUS1 FAMILY PROTEIN C16ORF58"/>
    <property type="match status" value="1"/>
</dbReference>
<dbReference type="Gramene" id="Pp3c13_23590V3.4">
    <property type="protein sequence ID" value="Pp3c13_23590V3.4"/>
    <property type="gene ID" value="Pp3c13_23590"/>
</dbReference>
<reference evidence="4 6" key="2">
    <citation type="journal article" date="2018" name="Plant J.">
        <title>The Physcomitrella patens chromosome-scale assembly reveals moss genome structure and evolution.</title>
        <authorList>
            <person name="Lang D."/>
            <person name="Ullrich K.K."/>
            <person name="Murat F."/>
            <person name="Fuchs J."/>
            <person name="Jenkins J."/>
            <person name="Haas F.B."/>
            <person name="Piednoel M."/>
            <person name="Gundlach H."/>
            <person name="Van Bel M."/>
            <person name="Meyberg R."/>
            <person name="Vives C."/>
            <person name="Morata J."/>
            <person name="Symeonidi A."/>
            <person name="Hiss M."/>
            <person name="Muchero W."/>
            <person name="Kamisugi Y."/>
            <person name="Saleh O."/>
            <person name="Blanc G."/>
            <person name="Decker E.L."/>
            <person name="van Gessel N."/>
            <person name="Grimwood J."/>
            <person name="Hayes R.D."/>
            <person name="Graham S.W."/>
            <person name="Gunter L.E."/>
            <person name="McDaniel S.F."/>
            <person name="Hoernstein S.N.W."/>
            <person name="Larsson A."/>
            <person name="Li F.W."/>
            <person name="Perroud P.F."/>
            <person name="Phillips J."/>
            <person name="Ranjan P."/>
            <person name="Rokshar D.S."/>
            <person name="Rothfels C.J."/>
            <person name="Schneider L."/>
            <person name="Shu S."/>
            <person name="Stevenson D.W."/>
            <person name="Thummler F."/>
            <person name="Tillich M."/>
            <person name="Villarreal Aguilar J.C."/>
            <person name="Widiez T."/>
            <person name="Wong G.K."/>
            <person name="Wymore A."/>
            <person name="Zhang Y."/>
            <person name="Zimmer A.D."/>
            <person name="Quatrano R.S."/>
            <person name="Mayer K.F.X."/>
            <person name="Goodstein D."/>
            <person name="Casacuberta J.M."/>
            <person name="Vandepoele K."/>
            <person name="Reski R."/>
            <person name="Cuming A.C."/>
            <person name="Tuskan G.A."/>
            <person name="Maumus F."/>
            <person name="Salse J."/>
            <person name="Schmutz J."/>
            <person name="Rensing S.A."/>
        </authorList>
    </citation>
    <scope>NUCLEOTIDE SEQUENCE [LARGE SCALE GENOMIC DNA]</scope>
    <source>
        <strain evidence="5 6">cv. Gransden 2004</strain>
    </source>
</reference>
<organism evidence="4">
    <name type="scientific">Physcomitrium patens</name>
    <name type="common">Spreading-leaved earth moss</name>
    <name type="synonym">Physcomitrella patens</name>
    <dbReference type="NCBI Taxonomy" id="3218"/>
    <lineage>
        <taxon>Eukaryota</taxon>
        <taxon>Viridiplantae</taxon>
        <taxon>Streptophyta</taxon>
        <taxon>Embryophyta</taxon>
        <taxon>Bryophyta</taxon>
        <taxon>Bryophytina</taxon>
        <taxon>Bryopsida</taxon>
        <taxon>Funariidae</taxon>
        <taxon>Funariales</taxon>
        <taxon>Funariaceae</taxon>
        <taxon>Physcomitrium</taxon>
    </lineage>
</organism>
<evidence type="ECO:0000313" key="5">
    <source>
        <dbReference type="EnsemblPlants" id="Pp3c13_23590V3.1"/>
    </source>
</evidence>
<reference evidence="4 6" key="1">
    <citation type="journal article" date="2008" name="Science">
        <title>The Physcomitrella genome reveals evolutionary insights into the conquest of land by plants.</title>
        <authorList>
            <person name="Rensing S."/>
            <person name="Lang D."/>
            <person name="Zimmer A."/>
            <person name="Terry A."/>
            <person name="Salamov A."/>
            <person name="Shapiro H."/>
            <person name="Nishiyama T."/>
            <person name="Perroud P.-F."/>
            <person name="Lindquist E."/>
            <person name="Kamisugi Y."/>
            <person name="Tanahashi T."/>
            <person name="Sakakibara K."/>
            <person name="Fujita T."/>
            <person name="Oishi K."/>
            <person name="Shin-I T."/>
            <person name="Kuroki Y."/>
            <person name="Toyoda A."/>
            <person name="Suzuki Y."/>
            <person name="Hashimoto A."/>
            <person name="Yamaguchi K."/>
            <person name="Sugano A."/>
            <person name="Kohara Y."/>
            <person name="Fujiyama A."/>
            <person name="Anterola A."/>
            <person name="Aoki S."/>
            <person name="Ashton N."/>
            <person name="Barbazuk W.B."/>
            <person name="Barker E."/>
            <person name="Bennetzen J."/>
            <person name="Bezanilla M."/>
            <person name="Blankenship R."/>
            <person name="Cho S.H."/>
            <person name="Dutcher S."/>
            <person name="Estelle M."/>
            <person name="Fawcett J.A."/>
            <person name="Gundlach H."/>
            <person name="Hanada K."/>
            <person name="Heyl A."/>
            <person name="Hicks K.A."/>
            <person name="Hugh J."/>
            <person name="Lohr M."/>
            <person name="Mayer K."/>
            <person name="Melkozernov A."/>
            <person name="Murata T."/>
            <person name="Nelson D."/>
            <person name="Pils B."/>
            <person name="Prigge M."/>
            <person name="Reiss B."/>
            <person name="Renner T."/>
            <person name="Rombauts S."/>
            <person name="Rushton P."/>
            <person name="Sanderfoot A."/>
            <person name="Schween G."/>
            <person name="Shiu S.-H."/>
            <person name="Stueber K."/>
            <person name="Theodoulou F.L."/>
            <person name="Tu H."/>
            <person name="Van de Peer Y."/>
            <person name="Verrier P.J."/>
            <person name="Waters E."/>
            <person name="Wood A."/>
            <person name="Yang L."/>
            <person name="Cove D."/>
            <person name="Cuming A."/>
            <person name="Hasebe M."/>
            <person name="Lucas S."/>
            <person name="Mishler D.B."/>
            <person name="Reski R."/>
            <person name="Grigoriev I."/>
            <person name="Quatrano R.S."/>
            <person name="Boore J.L."/>
        </authorList>
    </citation>
    <scope>NUCLEOTIDE SEQUENCE [LARGE SCALE GENOMIC DNA]</scope>
    <source>
        <strain evidence="5 6">cv. Gransden 2004</strain>
    </source>
</reference>
<reference evidence="5" key="3">
    <citation type="submission" date="2020-12" db="UniProtKB">
        <authorList>
            <consortium name="EnsemblPlants"/>
        </authorList>
    </citation>
    <scope>IDENTIFICATION</scope>
</reference>
<dbReference type="Pfam" id="PF24160">
    <property type="entry name" value="UVB_sens_C"/>
    <property type="match status" value="1"/>
</dbReference>
<dbReference type="PaxDb" id="3218-PP1S37_241V6.1"/>
<evidence type="ECO:0000256" key="1">
    <source>
        <dbReference type="ARBA" id="ARBA00007558"/>
    </source>
</evidence>
<dbReference type="EnsemblPlants" id="Pp3c13_23590V3.4">
    <property type="protein sequence ID" value="Pp3c13_23590V3.4"/>
    <property type="gene ID" value="Pp3c13_23590"/>
</dbReference>
<dbReference type="PANTHER" id="PTHR12770:SF29">
    <property type="entry name" value="PROTEIN ROOT UVB SENSITIVE 4"/>
    <property type="match status" value="1"/>
</dbReference>
<name>A0A2K1JN14_PHYPA</name>
<evidence type="ECO:0000313" key="4">
    <source>
        <dbReference type="EMBL" id="PNR42929.1"/>
    </source>
</evidence>
<comment type="similarity">
    <text evidence="1">Belongs to the RUS1 family.</text>
</comment>
<dbReference type="EnsemblPlants" id="Pp3c13_23590V3.5">
    <property type="protein sequence ID" value="Pp3c13_23590V3.5"/>
    <property type="gene ID" value="Pp3c13_23590"/>
</dbReference>
<accession>A0A2K1JN14</accession>
<dbReference type="GeneID" id="112290302"/>
<keyword evidence="6" id="KW-1185">Reference proteome</keyword>
<dbReference type="InterPro" id="IPR006968">
    <property type="entry name" value="RUS_fam"/>
</dbReference>
<dbReference type="EnsemblPlants" id="Pp3c13_23590V3.2">
    <property type="protein sequence ID" value="Pp3c13_23590V3.2"/>
    <property type="gene ID" value="Pp3c13_23590"/>
</dbReference>
<evidence type="ECO:0000259" key="3">
    <source>
        <dbReference type="Pfam" id="PF24160"/>
    </source>
</evidence>
<protein>
    <submittedName>
        <fullName evidence="4 5">Uncharacterized protein</fullName>
    </submittedName>
</protein>
<dbReference type="Proteomes" id="UP000006727">
    <property type="component" value="Chromosome 13"/>
</dbReference>
<proteinExistence type="inferred from homology"/>
<dbReference type="InterPro" id="IPR054549">
    <property type="entry name" value="UVB_sens_RUS_dom"/>
</dbReference>
<evidence type="ECO:0000313" key="6">
    <source>
        <dbReference type="Proteomes" id="UP000006727"/>
    </source>
</evidence>
<sequence>MVTTSSLAPGWPGSLVSVRSSQCLYGSSRHLRLGHKRQKSSAALTDNKRCQCRCFVEEVSHAWKQWRGWRKSSRPYKDGKKLPVVIFEGGRQWQYVFDGEQIRAVEFDGVSLQNGEARNESVSGQVAGSVLKLRQTLQRIFVPDQVWPHYLVYLKWKLVHRFLSSVLHFQCTQAMLWAVGVGAKRRLPAAAALNWVMKDGVGRLGKLLFTANFGRTFDSDLKRVRFWTSVLFSSSVGLEILTPLFPQHFLLLATLANIAKSIAYAAYLATSSAIHRSFALGDNLADISAKGMAQTVVADNLGLAAAVCLSQFIHNFPKIEKFLPLAMYPVLASAELFAIYQQLQAVHLQTLNKERLEIIINIWVKDRRIPSFEEVSKIENVALLDLFRGFKNQLSLRIGAVSLRYLTPEGLMNIVNLRETQKYTLCLEPHFSSPFRGHLSLLQPRLLLWLNEKATTEDIIMGVLQACHIRTTITSKASLEQLGIQYEKGDVNGRWRNLLLESRTHAEVDFKPLLDAIKDGGWITRRILLSPKEQCSFSILNN</sequence>
<dbReference type="EMBL" id="ABEU02000013">
    <property type="protein sequence ID" value="PNR42929.1"/>
    <property type="molecule type" value="Genomic_DNA"/>
</dbReference>
<dbReference type="Gramene" id="Pp3c13_23590V3.2">
    <property type="protein sequence ID" value="Pp3c13_23590V3.2"/>
    <property type="gene ID" value="Pp3c13_23590"/>
</dbReference>
<dbReference type="Gramene" id="Pp3c13_23590V3.1">
    <property type="protein sequence ID" value="Pp3c13_23590V3.1"/>
    <property type="gene ID" value="Pp3c13_23590"/>
</dbReference>
<feature type="domain" description="Protein root UVB sensitive/RUS" evidence="2">
    <location>
        <begin position="133"/>
        <end position="366"/>
    </location>
</feature>
<dbReference type="EnsemblPlants" id="Pp3c13_23590V3.3">
    <property type="protein sequence ID" value="Pp3c13_23590V3.3"/>
    <property type="gene ID" value="Pp3c13_23590"/>
</dbReference>
<evidence type="ECO:0000259" key="2">
    <source>
        <dbReference type="Pfam" id="PF04884"/>
    </source>
</evidence>
<dbReference type="STRING" id="3218.A0A2K1JN14"/>
<dbReference type="Pfam" id="PF04884">
    <property type="entry name" value="UVB_sens_prot"/>
    <property type="match status" value="1"/>
</dbReference>
<feature type="domain" description="Root UVB sensitive protein C-terminal" evidence="3">
    <location>
        <begin position="447"/>
        <end position="533"/>
    </location>
</feature>
<gene>
    <name evidence="5" type="primary">LOC112290302</name>
    <name evidence="4" type="ORF">PHYPA_017761</name>
</gene>